<keyword evidence="1" id="KW-0732">Signal</keyword>
<sequence>MKKQFNILLLPLLLIPFLGFSNDDFNYTKQKVINKAYIVNSDAGINIENSYGSIFVTTWNEDKIEIEVLIKVSGDNEKWVNEKLAGIDVDFVALKSMVSAKTVFGNMSKKTNGRNNNFEINYTIKIPKNGTVKLNNKYGNIGTSDLFSITDINCKYGKINLGKLNGNSNTIEIGYCSNSTIEYLKIGAITSKYSGLKMNEVAKLDLLSDYSDIEINEGNDIKYISKYGSVKIKKINSLDGNGNYLTIDLGSVSNQLKLNTKYSNISIDAIQPKANNINIVAGYTGVDVGFHPNYVFDFDVSVRYGDFKYDNELSVNSREETNYTKRVSGFYKKKGENKILITSDYGNVKLYKREVQ</sequence>
<dbReference type="AlphaFoldDB" id="A0A2W7UBN4"/>
<evidence type="ECO:0000256" key="1">
    <source>
        <dbReference type="SAM" id="SignalP"/>
    </source>
</evidence>
<evidence type="ECO:0008006" key="4">
    <source>
        <dbReference type="Google" id="ProtNLM"/>
    </source>
</evidence>
<feature type="chain" id="PRO_5016116408" description="Adhesin domain-containing protein" evidence="1">
    <location>
        <begin position="22"/>
        <end position="356"/>
    </location>
</feature>
<reference evidence="2 3" key="1">
    <citation type="submission" date="2018-06" db="EMBL/GenBank/DDBJ databases">
        <title>Flavobacterium sp IMCC34762, genome.</title>
        <authorList>
            <person name="Joung Y."/>
            <person name="Cho J."/>
            <person name="Song J."/>
        </authorList>
    </citation>
    <scope>NUCLEOTIDE SEQUENCE [LARGE SCALE GENOMIC DNA]</scope>
    <source>
        <strain evidence="2 3">IMCC34762</strain>
    </source>
</reference>
<comment type="caution">
    <text evidence="2">The sequence shown here is derived from an EMBL/GenBank/DDBJ whole genome shotgun (WGS) entry which is preliminary data.</text>
</comment>
<accession>A0A2W7UBN4</accession>
<dbReference type="RefSeq" id="WP_111410789.1">
    <property type="nucleotide sequence ID" value="NZ_QKXH01000009.1"/>
</dbReference>
<gene>
    <name evidence="2" type="ORF">DOS84_14255</name>
</gene>
<keyword evidence="3" id="KW-1185">Reference proteome</keyword>
<dbReference type="Proteomes" id="UP000249177">
    <property type="component" value="Unassembled WGS sequence"/>
</dbReference>
<organism evidence="2 3">
    <name type="scientific">Flavobacterium aquariorum</name>
    <dbReference type="NCBI Taxonomy" id="2217670"/>
    <lineage>
        <taxon>Bacteria</taxon>
        <taxon>Pseudomonadati</taxon>
        <taxon>Bacteroidota</taxon>
        <taxon>Flavobacteriia</taxon>
        <taxon>Flavobacteriales</taxon>
        <taxon>Flavobacteriaceae</taxon>
        <taxon>Flavobacterium</taxon>
    </lineage>
</organism>
<proteinExistence type="predicted"/>
<protein>
    <recommendedName>
        <fullName evidence="4">Adhesin domain-containing protein</fullName>
    </recommendedName>
</protein>
<dbReference type="OrthoDB" id="1117657at2"/>
<evidence type="ECO:0000313" key="3">
    <source>
        <dbReference type="Proteomes" id="UP000249177"/>
    </source>
</evidence>
<name>A0A2W7UBN4_9FLAO</name>
<evidence type="ECO:0000313" key="2">
    <source>
        <dbReference type="EMBL" id="PZX92617.1"/>
    </source>
</evidence>
<dbReference type="EMBL" id="QKXH01000009">
    <property type="protein sequence ID" value="PZX92617.1"/>
    <property type="molecule type" value="Genomic_DNA"/>
</dbReference>
<feature type="signal peptide" evidence="1">
    <location>
        <begin position="1"/>
        <end position="21"/>
    </location>
</feature>